<sequence length="263" mass="29305">MLSARLFRTSHLLLGTAFLTVTLGDVAAQGTLPSDVRSRLAALLPDSGQSAQVMSLVRDSNWLALQRKLQQAIAQDTRWFDEYRRVNATATDLPWNAKFGLSRDEWEAFNKDSGWRFIRTVPAQTVRVAFQRVGNRVTFLGTSGAEGLDGLSLDLSSGEMRLPEGYTTKPYSVDITVRNGRDTKSGYVDPFGQSRRGLAWKFVVMNSTTQVSAYVHLLQLENGSVVLSYDRSVGVRNQKLLPKVEIRLQFDKRAGASTTKRTN</sequence>
<protein>
    <submittedName>
        <fullName evidence="1">Uncharacterized protein</fullName>
    </submittedName>
</protein>
<evidence type="ECO:0000313" key="2">
    <source>
        <dbReference type="Proteomes" id="UP000248326"/>
    </source>
</evidence>
<organism evidence="1 2">
    <name type="scientific">Deinococcus yavapaiensis KR-236</name>
    <dbReference type="NCBI Taxonomy" id="694435"/>
    <lineage>
        <taxon>Bacteria</taxon>
        <taxon>Thermotogati</taxon>
        <taxon>Deinococcota</taxon>
        <taxon>Deinococci</taxon>
        <taxon>Deinococcales</taxon>
        <taxon>Deinococcaceae</taxon>
        <taxon>Deinococcus</taxon>
    </lineage>
</organism>
<dbReference type="Proteomes" id="UP000248326">
    <property type="component" value="Unassembled WGS sequence"/>
</dbReference>
<accession>A0A318S4L6</accession>
<proteinExistence type="predicted"/>
<name>A0A318S4L6_9DEIO</name>
<reference evidence="1 2" key="1">
    <citation type="submission" date="2018-06" db="EMBL/GenBank/DDBJ databases">
        <title>Genomic Encyclopedia of Type Strains, Phase IV (KMG-IV): sequencing the most valuable type-strain genomes for metagenomic binning, comparative biology and taxonomic classification.</title>
        <authorList>
            <person name="Goeker M."/>
        </authorList>
    </citation>
    <scope>NUCLEOTIDE SEQUENCE [LARGE SCALE GENOMIC DNA]</scope>
    <source>
        <strain evidence="1 2">DSM 18048</strain>
    </source>
</reference>
<dbReference type="EMBL" id="QJSX01000008">
    <property type="protein sequence ID" value="PYE53533.1"/>
    <property type="molecule type" value="Genomic_DNA"/>
</dbReference>
<gene>
    <name evidence="1" type="ORF">DES52_10862</name>
</gene>
<keyword evidence="2" id="KW-1185">Reference proteome</keyword>
<dbReference type="AlphaFoldDB" id="A0A318S4L6"/>
<comment type="caution">
    <text evidence="1">The sequence shown here is derived from an EMBL/GenBank/DDBJ whole genome shotgun (WGS) entry which is preliminary data.</text>
</comment>
<dbReference type="OrthoDB" id="59975at2"/>
<evidence type="ECO:0000313" key="1">
    <source>
        <dbReference type="EMBL" id="PYE53533.1"/>
    </source>
</evidence>
<dbReference type="RefSeq" id="WP_110886900.1">
    <property type="nucleotide sequence ID" value="NZ_QJSX01000008.1"/>
</dbReference>